<dbReference type="InterPro" id="IPR041078">
    <property type="entry name" value="Plavaka"/>
</dbReference>
<dbReference type="AlphaFoldDB" id="A0A0D0BLX2"/>
<evidence type="ECO:0000313" key="2">
    <source>
        <dbReference type="Proteomes" id="UP000053593"/>
    </source>
</evidence>
<evidence type="ECO:0000313" key="1">
    <source>
        <dbReference type="EMBL" id="KIK50384.1"/>
    </source>
</evidence>
<keyword evidence="2" id="KW-1185">Reference proteome</keyword>
<protein>
    <submittedName>
        <fullName evidence="1">Uncharacterized protein</fullName>
    </submittedName>
</protein>
<dbReference type="Pfam" id="PF18759">
    <property type="entry name" value="Plavaka"/>
    <property type="match status" value="1"/>
</dbReference>
<name>A0A0D0BLX2_9AGAR</name>
<accession>A0A0D0BLX2</accession>
<gene>
    <name evidence="1" type="ORF">GYMLUDRAFT_182849</name>
</gene>
<proteinExistence type="predicted"/>
<dbReference type="Proteomes" id="UP000053593">
    <property type="component" value="Unassembled WGS sequence"/>
</dbReference>
<reference evidence="1 2" key="1">
    <citation type="submission" date="2014-04" db="EMBL/GenBank/DDBJ databases">
        <title>Evolutionary Origins and Diversification of the Mycorrhizal Mutualists.</title>
        <authorList>
            <consortium name="DOE Joint Genome Institute"/>
            <consortium name="Mycorrhizal Genomics Consortium"/>
            <person name="Kohler A."/>
            <person name="Kuo A."/>
            <person name="Nagy L.G."/>
            <person name="Floudas D."/>
            <person name="Copeland A."/>
            <person name="Barry K.W."/>
            <person name="Cichocki N."/>
            <person name="Veneault-Fourrey C."/>
            <person name="LaButti K."/>
            <person name="Lindquist E.A."/>
            <person name="Lipzen A."/>
            <person name="Lundell T."/>
            <person name="Morin E."/>
            <person name="Murat C."/>
            <person name="Riley R."/>
            <person name="Ohm R."/>
            <person name="Sun H."/>
            <person name="Tunlid A."/>
            <person name="Henrissat B."/>
            <person name="Grigoriev I.V."/>
            <person name="Hibbett D.S."/>
            <person name="Martin F."/>
        </authorList>
    </citation>
    <scope>NUCLEOTIDE SEQUENCE [LARGE SCALE GENOMIC DNA]</scope>
    <source>
        <strain evidence="1 2">FD-317 M1</strain>
    </source>
</reference>
<dbReference type="HOGENOM" id="CLU_006344_5_1_1"/>
<sequence>MRCNLVDDDGQQCTWQWHESAGKVYRHEKPVLDQWKALFKNKEFKGDDGYQPFNSQLDWELAQWAIREQIPQITYLSIYSIFLLWNQVQERLGLSYSSARTMLQNVDAIPEQCGQWFTKQLSFKDRPDKHFTIRYWDPLEAIKGLWGDPSFAGDLVYKPAKLFRGAKLIEEDRIFSEMWTGFFWNAAQVRPFLSILNQHNVSS</sequence>
<dbReference type="OrthoDB" id="2688393at2759"/>
<dbReference type="EMBL" id="KN834905">
    <property type="protein sequence ID" value="KIK50384.1"/>
    <property type="molecule type" value="Genomic_DNA"/>
</dbReference>
<organism evidence="1 2">
    <name type="scientific">Collybiopsis luxurians FD-317 M1</name>
    <dbReference type="NCBI Taxonomy" id="944289"/>
    <lineage>
        <taxon>Eukaryota</taxon>
        <taxon>Fungi</taxon>
        <taxon>Dikarya</taxon>
        <taxon>Basidiomycota</taxon>
        <taxon>Agaricomycotina</taxon>
        <taxon>Agaricomycetes</taxon>
        <taxon>Agaricomycetidae</taxon>
        <taxon>Agaricales</taxon>
        <taxon>Marasmiineae</taxon>
        <taxon>Omphalotaceae</taxon>
        <taxon>Collybiopsis</taxon>
        <taxon>Collybiopsis luxurians</taxon>
    </lineage>
</organism>